<feature type="transmembrane region" description="Helical" evidence="7">
    <location>
        <begin position="170"/>
        <end position="195"/>
    </location>
</feature>
<dbReference type="AlphaFoldDB" id="A0A7T7XR29"/>
<dbReference type="InterPro" id="IPR000515">
    <property type="entry name" value="MetI-like"/>
</dbReference>
<evidence type="ECO:0000256" key="6">
    <source>
        <dbReference type="ARBA" id="ARBA00023136"/>
    </source>
</evidence>
<dbReference type="Proteomes" id="UP000595917">
    <property type="component" value="Chromosome"/>
</dbReference>
<evidence type="ECO:0000259" key="8">
    <source>
        <dbReference type="PROSITE" id="PS50928"/>
    </source>
</evidence>
<dbReference type="CDD" id="cd06261">
    <property type="entry name" value="TM_PBP2"/>
    <property type="match status" value="1"/>
</dbReference>
<dbReference type="InterPro" id="IPR051393">
    <property type="entry name" value="ABC_transporter_permease"/>
</dbReference>
<keyword evidence="4 7" id="KW-0812">Transmembrane</keyword>
<dbReference type="GO" id="GO:0055085">
    <property type="term" value="P:transmembrane transport"/>
    <property type="evidence" value="ECO:0007669"/>
    <property type="project" value="InterPro"/>
</dbReference>
<evidence type="ECO:0000313" key="9">
    <source>
        <dbReference type="EMBL" id="QQO10843.1"/>
    </source>
</evidence>
<proteinExistence type="inferred from homology"/>
<dbReference type="SUPFAM" id="SSF160964">
    <property type="entry name" value="MalF N-terminal region-like"/>
    <property type="match status" value="1"/>
</dbReference>
<comment type="similarity">
    <text evidence="7">Belongs to the binding-protein-dependent transport system permease family.</text>
</comment>
<keyword evidence="10" id="KW-1185">Reference proteome</keyword>
<dbReference type="KEGG" id="bhc:JFL75_07985"/>
<feature type="domain" description="ABC transmembrane type-1" evidence="8">
    <location>
        <begin position="84"/>
        <end position="297"/>
    </location>
</feature>
<keyword evidence="5 7" id="KW-1133">Transmembrane helix</keyword>
<evidence type="ECO:0000256" key="7">
    <source>
        <dbReference type="RuleBase" id="RU363032"/>
    </source>
</evidence>
<accession>A0A7T7XR29</accession>
<feature type="transmembrane region" description="Helical" evidence="7">
    <location>
        <begin position="216"/>
        <end position="238"/>
    </location>
</feature>
<feature type="transmembrane region" description="Helical" evidence="7">
    <location>
        <begin position="281"/>
        <end position="300"/>
    </location>
</feature>
<dbReference type="Pfam" id="PF00528">
    <property type="entry name" value="BPD_transp_1"/>
    <property type="match status" value="1"/>
</dbReference>
<dbReference type="Gene3D" id="1.10.3720.10">
    <property type="entry name" value="MetI-like"/>
    <property type="match status" value="1"/>
</dbReference>
<evidence type="ECO:0000313" key="10">
    <source>
        <dbReference type="Proteomes" id="UP000595917"/>
    </source>
</evidence>
<evidence type="ECO:0000256" key="4">
    <source>
        <dbReference type="ARBA" id="ARBA00022692"/>
    </source>
</evidence>
<sequence length="306" mass="34241">MAKHAYSGTAVTGKKGLSLTVRNTMMGMSFILPNFIGFFIFILIPVVFSLILSFMDWDGFNAMTFAGLRNFVAIFRDEVFRQSLGRTFVYTISCVVFTLFASLGLAVLLNKDIKAKGFFRSSIFFPYVASIVSIAVVWRLLFMKDMGPINAFLRFVGISNPPGWFGSTTWALPGVIIVAIWKYMGYYMIVYLAALQDIPRELHEAASIDGASSLQYFWRITLPMLAPSTFFVVLMLTINSFKSFDLIFALTEGGPGTSTTLLSNYIYNKAFISFNYGQTSAAAMILFIIVGSITLFQLRLEKKLSR</sequence>
<dbReference type="EMBL" id="CP067089">
    <property type="protein sequence ID" value="QQO10843.1"/>
    <property type="molecule type" value="Genomic_DNA"/>
</dbReference>
<dbReference type="PROSITE" id="PS50928">
    <property type="entry name" value="ABC_TM1"/>
    <property type="match status" value="1"/>
</dbReference>
<keyword evidence="2 7" id="KW-0813">Transport</keyword>
<dbReference type="InterPro" id="IPR035906">
    <property type="entry name" value="MetI-like_sf"/>
</dbReference>
<evidence type="ECO:0000256" key="2">
    <source>
        <dbReference type="ARBA" id="ARBA00022448"/>
    </source>
</evidence>
<name>A0A7T7XR29_9SPIR</name>
<feature type="transmembrane region" description="Helical" evidence="7">
    <location>
        <begin position="31"/>
        <end position="55"/>
    </location>
</feature>
<keyword evidence="6 7" id="KW-0472">Membrane</keyword>
<reference evidence="9" key="1">
    <citation type="submission" date="2021-01" db="EMBL/GenBank/DDBJ databases">
        <title>Description of Breznakiella homolactica.</title>
        <authorList>
            <person name="Song Y."/>
            <person name="Brune A."/>
        </authorList>
    </citation>
    <scope>NUCLEOTIDE SEQUENCE</scope>
    <source>
        <strain evidence="9">RmG30</strain>
    </source>
</reference>
<keyword evidence="3" id="KW-1003">Cell membrane</keyword>
<evidence type="ECO:0000256" key="1">
    <source>
        <dbReference type="ARBA" id="ARBA00004651"/>
    </source>
</evidence>
<comment type="subcellular location">
    <subcellularLocation>
        <location evidence="1 7">Cell membrane</location>
        <topology evidence="1 7">Multi-pass membrane protein</topology>
    </subcellularLocation>
</comment>
<feature type="transmembrane region" description="Helical" evidence="7">
    <location>
        <begin position="88"/>
        <end position="109"/>
    </location>
</feature>
<dbReference type="GO" id="GO:0005886">
    <property type="term" value="C:plasma membrane"/>
    <property type="evidence" value="ECO:0007669"/>
    <property type="project" value="UniProtKB-SubCell"/>
</dbReference>
<organism evidence="9 10">
    <name type="scientific">Breznakiella homolactica</name>
    <dbReference type="NCBI Taxonomy" id="2798577"/>
    <lineage>
        <taxon>Bacteria</taxon>
        <taxon>Pseudomonadati</taxon>
        <taxon>Spirochaetota</taxon>
        <taxon>Spirochaetia</taxon>
        <taxon>Spirochaetales</taxon>
        <taxon>Breznakiellaceae</taxon>
        <taxon>Breznakiella</taxon>
    </lineage>
</organism>
<dbReference type="SUPFAM" id="SSF161098">
    <property type="entry name" value="MetI-like"/>
    <property type="match status" value="1"/>
</dbReference>
<feature type="transmembrane region" description="Helical" evidence="7">
    <location>
        <begin position="121"/>
        <end position="141"/>
    </location>
</feature>
<dbReference type="RefSeq" id="WP_215628148.1">
    <property type="nucleotide sequence ID" value="NZ_CP067089.2"/>
</dbReference>
<dbReference type="PANTHER" id="PTHR30193">
    <property type="entry name" value="ABC TRANSPORTER PERMEASE PROTEIN"/>
    <property type="match status" value="1"/>
</dbReference>
<dbReference type="PANTHER" id="PTHR30193:SF37">
    <property type="entry name" value="INNER MEMBRANE ABC TRANSPORTER PERMEASE PROTEIN YCJO"/>
    <property type="match status" value="1"/>
</dbReference>
<evidence type="ECO:0000256" key="3">
    <source>
        <dbReference type="ARBA" id="ARBA00022475"/>
    </source>
</evidence>
<protein>
    <submittedName>
        <fullName evidence="9">Sugar ABC transporter permease</fullName>
    </submittedName>
</protein>
<gene>
    <name evidence="9" type="ORF">JFL75_07985</name>
</gene>
<evidence type="ECO:0000256" key="5">
    <source>
        <dbReference type="ARBA" id="ARBA00022989"/>
    </source>
</evidence>